<dbReference type="Proteomes" id="UP000473699">
    <property type="component" value="Unassembled WGS sequence"/>
</dbReference>
<feature type="domain" description="AAA" evidence="1">
    <location>
        <begin position="18"/>
        <end position="152"/>
    </location>
</feature>
<keyword evidence="3" id="KW-0547">Nucleotide-binding</keyword>
<comment type="caution">
    <text evidence="3">The sequence shown here is derived from an EMBL/GenBank/DDBJ whole genome shotgun (WGS) entry which is preliminary data.</text>
</comment>
<dbReference type="InterPro" id="IPR025420">
    <property type="entry name" value="DUF4143"/>
</dbReference>
<dbReference type="SUPFAM" id="SSF52540">
    <property type="entry name" value="P-loop containing nucleoside triphosphate hydrolases"/>
    <property type="match status" value="1"/>
</dbReference>
<dbReference type="RefSeq" id="WP_154528006.1">
    <property type="nucleotide sequence ID" value="NZ_VUNH01000002.1"/>
</dbReference>
<keyword evidence="3" id="KW-0067">ATP-binding</keyword>
<dbReference type="PANTHER" id="PTHR33295:SF7">
    <property type="entry name" value="ATPASE"/>
    <property type="match status" value="1"/>
</dbReference>
<evidence type="ECO:0000259" key="1">
    <source>
        <dbReference type="Pfam" id="PF13173"/>
    </source>
</evidence>
<name>A0A6L5Y9L8_9BACT</name>
<keyword evidence="4" id="KW-1185">Reference proteome</keyword>
<proteinExistence type="predicted"/>
<organism evidence="3 4">
    <name type="scientific">Pyramidobacter porci</name>
    <dbReference type="NCBI Taxonomy" id="2605789"/>
    <lineage>
        <taxon>Bacteria</taxon>
        <taxon>Thermotogati</taxon>
        <taxon>Synergistota</taxon>
        <taxon>Synergistia</taxon>
        <taxon>Synergistales</taxon>
        <taxon>Dethiosulfovibrionaceae</taxon>
        <taxon>Pyramidobacter</taxon>
    </lineage>
</organism>
<sequence>MKRYAMTRLEAWKTNPRRKPLVIHGARQVGKTWLMKEFGRTHYTKTVYLNFEHNDSLKKLFDGDFGIPRLINGLQVESGTIITPEDTLILFDEVQEVPAALTALKYFCENASEYQVIAAGSLLGLTVHPGTSFPVGKVDFLNLYPMHFREFLDACGMEELCAMLGTADTDMMNVFSSRFIQQLKTYYFTGGMPEAVQTWLDTGDCEAVREVQKNLEIYYQSDFSKHAPEMTVRRILQVWNGIPAQLAKENRRFVFGQIREGARAKDFELALQWMHDAGLVYLVPRVSKPRLPLSAYAKPSQFKLFMLDVGLMAAMSGLDRRTLLAGNRFFEEFKGALTEQYVLQQLIADSGLQAYYFSEERSDGEIDFLVQAGGHLLPVEVKAAENLQAKSLRAFHAKYGPALSVRTSLSPYREQEWMVNVPLYDIGAWFAGRRRAATA</sequence>
<dbReference type="InterPro" id="IPR041682">
    <property type="entry name" value="AAA_14"/>
</dbReference>
<accession>A0A6L5Y9L8</accession>
<dbReference type="InterPro" id="IPR027417">
    <property type="entry name" value="P-loop_NTPase"/>
</dbReference>
<dbReference type="GO" id="GO:0005524">
    <property type="term" value="F:ATP binding"/>
    <property type="evidence" value="ECO:0007669"/>
    <property type="project" value="UniProtKB-KW"/>
</dbReference>
<dbReference type="Pfam" id="PF13173">
    <property type="entry name" value="AAA_14"/>
    <property type="match status" value="1"/>
</dbReference>
<evidence type="ECO:0000313" key="4">
    <source>
        <dbReference type="Proteomes" id="UP000473699"/>
    </source>
</evidence>
<dbReference type="EMBL" id="VUNH01000002">
    <property type="protein sequence ID" value="MST54891.1"/>
    <property type="molecule type" value="Genomic_DNA"/>
</dbReference>
<dbReference type="PANTHER" id="PTHR33295">
    <property type="entry name" value="ATPASE"/>
    <property type="match status" value="1"/>
</dbReference>
<protein>
    <submittedName>
        <fullName evidence="3">ATP-binding protein</fullName>
    </submittedName>
</protein>
<evidence type="ECO:0000313" key="3">
    <source>
        <dbReference type="EMBL" id="MST54891.1"/>
    </source>
</evidence>
<reference evidence="3 4" key="1">
    <citation type="submission" date="2019-08" db="EMBL/GenBank/DDBJ databases">
        <title>In-depth cultivation of the pig gut microbiome towards novel bacterial diversity and tailored functional studies.</title>
        <authorList>
            <person name="Wylensek D."/>
            <person name="Hitch T.C.A."/>
            <person name="Clavel T."/>
        </authorList>
    </citation>
    <scope>NUCLEOTIDE SEQUENCE [LARGE SCALE GENOMIC DNA]</scope>
    <source>
        <strain evidence="3 4">SM-530-WT-4B</strain>
    </source>
</reference>
<feature type="domain" description="DUF4143" evidence="2">
    <location>
        <begin position="220"/>
        <end position="383"/>
    </location>
</feature>
<dbReference type="Pfam" id="PF13635">
    <property type="entry name" value="DUF4143"/>
    <property type="match status" value="1"/>
</dbReference>
<evidence type="ECO:0000259" key="2">
    <source>
        <dbReference type="Pfam" id="PF13635"/>
    </source>
</evidence>
<dbReference type="AlphaFoldDB" id="A0A6L5Y9L8"/>
<gene>
    <name evidence="3" type="ORF">FYJ74_02340</name>
</gene>